<keyword evidence="3" id="KW-1185">Reference proteome</keyword>
<gene>
    <name evidence="2" type="ORF">MPEAHAMD_6890</name>
</gene>
<reference evidence="2" key="2">
    <citation type="submission" date="2021-08" db="EMBL/GenBank/DDBJ databases">
        <authorList>
            <person name="Tani A."/>
            <person name="Ola A."/>
            <person name="Ogura Y."/>
            <person name="Katsura K."/>
            <person name="Hayashi T."/>
        </authorList>
    </citation>
    <scope>NUCLEOTIDE SEQUENCE</scope>
    <source>
        <strain evidence="2">JCM 32048</strain>
    </source>
</reference>
<feature type="compositionally biased region" description="Basic and acidic residues" evidence="1">
    <location>
        <begin position="107"/>
        <end position="130"/>
    </location>
</feature>
<sequence length="445" mass="48687">MISRRLHAASDYPIPAFIAALGRIKGRGPGTRRVMSVGPVWHLAYTLLTRHEGGLLPVLSMRAHLALDAASALSFVGAGLLMREERREDRALLVAMTDPGQDQPATEPDRRVARSRPNLRDFDPYTDRNGQDFGQDDPLDIARPDDLRRRMDREPDWQAEVVRIASDRARLDAVAGGTTDTVAAAEAETPPETLRRLSDASSRMPAAGPHAYPRHMNPDATPGTGALLPIGPSDDPNMQATSLVVSPQSRRRGPLCASASLENPRPMSRLVGSSAGWTARPVRRQGPQRGAGGAMQDECAARRLPEGAVGRRVVDEHVARTAVETLLDRQAGDEARARKVLRGPEVLLRLRPGPARAPGEDYWLQGSSGVEQRHRVRYQRELPVEVRDACECGPEPRRAVAPLVLARRATEHAGRASVEIRQRAVAVEVERHYLANAPALRRDPP</sequence>
<reference evidence="2" key="1">
    <citation type="journal article" date="2016" name="Front. Microbiol.">
        <title>Genome Sequence of the Piezophilic, Mesophilic Sulfate-Reducing Bacterium Desulfovibrio indicus J2T.</title>
        <authorList>
            <person name="Cao J."/>
            <person name="Maignien L."/>
            <person name="Shao Z."/>
            <person name="Alain K."/>
            <person name="Jebbar M."/>
        </authorList>
    </citation>
    <scope>NUCLEOTIDE SEQUENCE</scope>
    <source>
        <strain evidence="2">JCM 32048</strain>
    </source>
</reference>
<dbReference type="AlphaFoldDB" id="A0AA37HJ10"/>
<feature type="region of interest" description="Disordered" evidence="1">
    <location>
        <begin position="245"/>
        <end position="269"/>
    </location>
</feature>
<evidence type="ECO:0000313" key="3">
    <source>
        <dbReference type="Proteomes" id="UP001055286"/>
    </source>
</evidence>
<feature type="region of interest" description="Disordered" evidence="1">
    <location>
        <begin position="95"/>
        <end position="154"/>
    </location>
</feature>
<evidence type="ECO:0000313" key="2">
    <source>
        <dbReference type="EMBL" id="GJD66692.1"/>
    </source>
</evidence>
<name>A0AA37HJ10_9HYPH</name>
<comment type="caution">
    <text evidence="2">The sequence shown here is derived from an EMBL/GenBank/DDBJ whole genome shotgun (WGS) entry which is preliminary data.</text>
</comment>
<dbReference type="EMBL" id="BPQJ01000075">
    <property type="protein sequence ID" value="GJD66692.1"/>
    <property type="molecule type" value="Genomic_DNA"/>
</dbReference>
<organism evidence="2 3">
    <name type="scientific">Methylobacterium frigidaeris</name>
    <dbReference type="NCBI Taxonomy" id="2038277"/>
    <lineage>
        <taxon>Bacteria</taxon>
        <taxon>Pseudomonadati</taxon>
        <taxon>Pseudomonadota</taxon>
        <taxon>Alphaproteobacteria</taxon>
        <taxon>Hyphomicrobiales</taxon>
        <taxon>Methylobacteriaceae</taxon>
        <taxon>Methylobacterium</taxon>
    </lineage>
</organism>
<protein>
    <submittedName>
        <fullName evidence="2">Uncharacterized protein</fullName>
    </submittedName>
</protein>
<proteinExistence type="predicted"/>
<dbReference type="Proteomes" id="UP001055286">
    <property type="component" value="Unassembled WGS sequence"/>
</dbReference>
<accession>A0AA37HJ10</accession>
<feature type="compositionally biased region" description="Basic and acidic residues" evidence="1">
    <location>
        <begin position="140"/>
        <end position="154"/>
    </location>
</feature>
<feature type="region of interest" description="Disordered" evidence="1">
    <location>
        <begin position="186"/>
        <end position="215"/>
    </location>
</feature>
<evidence type="ECO:0000256" key="1">
    <source>
        <dbReference type="SAM" id="MobiDB-lite"/>
    </source>
</evidence>